<evidence type="ECO:0000256" key="1">
    <source>
        <dbReference type="ARBA" id="ARBA00004651"/>
    </source>
</evidence>
<feature type="transmembrane region" description="Helical" evidence="7">
    <location>
        <begin position="195"/>
        <end position="217"/>
    </location>
</feature>
<evidence type="ECO:0000256" key="7">
    <source>
        <dbReference type="SAM" id="Phobius"/>
    </source>
</evidence>
<comment type="caution">
    <text evidence="8">The sequence shown here is derived from an EMBL/GenBank/DDBJ whole genome shotgun (WGS) entry which is preliminary data.</text>
</comment>
<name>A0ABT5C873_9BACT</name>
<keyword evidence="2" id="KW-1003">Cell membrane</keyword>
<feature type="transmembrane region" description="Helical" evidence="7">
    <location>
        <begin position="388"/>
        <end position="412"/>
    </location>
</feature>
<feature type="transmembrane region" description="Helical" evidence="7">
    <location>
        <begin position="424"/>
        <end position="445"/>
    </location>
</feature>
<feature type="transmembrane region" description="Helical" evidence="7">
    <location>
        <begin position="118"/>
        <end position="141"/>
    </location>
</feature>
<feature type="transmembrane region" description="Helical" evidence="7">
    <location>
        <begin position="87"/>
        <end position="106"/>
    </location>
</feature>
<evidence type="ECO:0000256" key="2">
    <source>
        <dbReference type="ARBA" id="ARBA00022475"/>
    </source>
</evidence>
<comment type="subcellular location">
    <subcellularLocation>
        <location evidence="1">Cell membrane</location>
        <topology evidence="1">Multi-pass membrane protein</topology>
    </subcellularLocation>
</comment>
<dbReference type="InterPro" id="IPR050833">
    <property type="entry name" value="Poly_Biosynth_Transport"/>
</dbReference>
<dbReference type="PANTHER" id="PTHR30250">
    <property type="entry name" value="PST FAMILY PREDICTED COLANIC ACID TRANSPORTER"/>
    <property type="match status" value="1"/>
</dbReference>
<dbReference type="EMBL" id="JAQNDK010000004">
    <property type="protein sequence ID" value="MDC0682618.1"/>
    <property type="molecule type" value="Genomic_DNA"/>
</dbReference>
<evidence type="ECO:0000256" key="5">
    <source>
        <dbReference type="ARBA" id="ARBA00023136"/>
    </source>
</evidence>
<accession>A0ABT5C873</accession>
<gene>
    <name evidence="8" type="ORF">POL72_33125</name>
</gene>
<dbReference type="PANTHER" id="PTHR30250:SF11">
    <property type="entry name" value="O-ANTIGEN TRANSPORTER-RELATED"/>
    <property type="match status" value="1"/>
</dbReference>
<keyword evidence="9" id="KW-1185">Reference proteome</keyword>
<keyword evidence="4 7" id="KW-1133">Transmembrane helix</keyword>
<dbReference type="RefSeq" id="WP_272100709.1">
    <property type="nucleotide sequence ID" value="NZ_JAQNDK010000004.1"/>
</dbReference>
<feature type="transmembrane region" description="Helical" evidence="7">
    <location>
        <begin position="253"/>
        <end position="273"/>
    </location>
</feature>
<sequence>MCSAAPREIARPACFCDNAAVQRAAVPFPPPPDAPAPSDPPHSAPDPSQTAADPTQAAPAPAASSPSPSAPTAPSPATARSAGRGGLAIAGAKVSFILFGFVQQLILPRLLGTDGYGAVSVVLAGVGVVNNVIVATGIQGVSRAVSSVAEEDVAAAFRRTLALHAVLAVVVSAGFALLAGAIADFSEAPHVAGPLRLAAAVVLLYGLYAPLVGALNGQRRFVTQAAFDVGYGALRTASIAGFAFLFLRAGQSGVLGAIAGFVAAASVIVPLALTRTGLGRRGSAGPSIRQHAAFLLPLAVSQTFLNLLLQTDFFLLRRFLGQATSGLALGANAADDLIGVYRGAQLFAFLPYQLLLSVTFILFPMLARAHAEHDRAAVRRYAMTGVRLSFLLTGLLCAPISGLAPHVLRFAFPVEIWSRGGDTLRVLSLGMGAFAVLGVASAALTSLHRERAAAALTAATVLLVATGCSIAVPRAAFGPEMLVRSAVATSLALATAAVAGGVLLHRAAGGFVPARTALRVGAALLVAIAAGTQLPWLGKIAVLGEAILVALVYLAVLVATREVGREDLAALKQAFGRGARRA</sequence>
<proteinExistence type="predicted"/>
<feature type="transmembrane region" description="Helical" evidence="7">
    <location>
        <begin position="229"/>
        <end position="247"/>
    </location>
</feature>
<organism evidence="8 9">
    <name type="scientific">Sorangium atrum</name>
    <dbReference type="NCBI Taxonomy" id="2995308"/>
    <lineage>
        <taxon>Bacteria</taxon>
        <taxon>Pseudomonadati</taxon>
        <taxon>Myxococcota</taxon>
        <taxon>Polyangia</taxon>
        <taxon>Polyangiales</taxon>
        <taxon>Polyangiaceae</taxon>
        <taxon>Sorangium</taxon>
    </lineage>
</organism>
<dbReference type="InterPro" id="IPR002797">
    <property type="entry name" value="Polysacc_synth"/>
</dbReference>
<feature type="transmembrane region" description="Helical" evidence="7">
    <location>
        <begin position="452"/>
        <end position="476"/>
    </location>
</feature>
<feature type="region of interest" description="Disordered" evidence="6">
    <location>
        <begin position="25"/>
        <end position="81"/>
    </location>
</feature>
<keyword evidence="5 7" id="KW-0472">Membrane</keyword>
<feature type="compositionally biased region" description="Low complexity" evidence="6">
    <location>
        <begin position="45"/>
        <end position="67"/>
    </location>
</feature>
<feature type="transmembrane region" description="Helical" evidence="7">
    <location>
        <begin position="516"/>
        <end position="534"/>
    </location>
</feature>
<evidence type="ECO:0000256" key="4">
    <source>
        <dbReference type="ARBA" id="ARBA00022989"/>
    </source>
</evidence>
<reference evidence="8 9" key="1">
    <citation type="submission" date="2023-01" db="EMBL/GenBank/DDBJ databases">
        <title>Minimal conservation of predation-associated metabolite biosynthetic gene clusters underscores biosynthetic potential of Myxococcota including descriptions for ten novel species: Archangium lansinium sp. nov., Myxococcus landrumus sp. nov., Nannocystis bai.</title>
        <authorList>
            <person name="Ahearne A."/>
            <person name="Stevens C."/>
            <person name="Dowd S."/>
        </authorList>
    </citation>
    <scope>NUCLEOTIDE SEQUENCE [LARGE SCALE GENOMIC DNA]</scope>
    <source>
        <strain evidence="8 9">WIWO2</strain>
    </source>
</reference>
<evidence type="ECO:0000313" key="8">
    <source>
        <dbReference type="EMBL" id="MDC0682618.1"/>
    </source>
</evidence>
<feature type="transmembrane region" description="Helical" evidence="7">
    <location>
        <begin position="482"/>
        <end position="504"/>
    </location>
</feature>
<keyword evidence="3 7" id="KW-0812">Transmembrane</keyword>
<dbReference type="Pfam" id="PF01943">
    <property type="entry name" value="Polysacc_synt"/>
    <property type="match status" value="1"/>
</dbReference>
<feature type="transmembrane region" description="Helical" evidence="7">
    <location>
        <begin position="540"/>
        <end position="559"/>
    </location>
</feature>
<feature type="transmembrane region" description="Helical" evidence="7">
    <location>
        <begin position="294"/>
        <end position="316"/>
    </location>
</feature>
<evidence type="ECO:0000256" key="3">
    <source>
        <dbReference type="ARBA" id="ARBA00022692"/>
    </source>
</evidence>
<feature type="transmembrane region" description="Helical" evidence="7">
    <location>
        <begin position="161"/>
        <end position="183"/>
    </location>
</feature>
<feature type="transmembrane region" description="Helical" evidence="7">
    <location>
        <begin position="346"/>
        <end position="367"/>
    </location>
</feature>
<protein>
    <submittedName>
        <fullName evidence="8">Lipopolysaccharide biosynthesis protein</fullName>
    </submittedName>
</protein>
<feature type="compositionally biased region" description="Pro residues" evidence="6">
    <location>
        <begin position="27"/>
        <end position="44"/>
    </location>
</feature>
<evidence type="ECO:0000256" key="6">
    <source>
        <dbReference type="SAM" id="MobiDB-lite"/>
    </source>
</evidence>
<dbReference type="Proteomes" id="UP001217485">
    <property type="component" value="Unassembled WGS sequence"/>
</dbReference>
<evidence type="ECO:0000313" key="9">
    <source>
        <dbReference type="Proteomes" id="UP001217485"/>
    </source>
</evidence>